<evidence type="ECO:0000256" key="6">
    <source>
        <dbReference type="ARBA" id="ARBA00022553"/>
    </source>
</evidence>
<feature type="domain" description="Histidine kinase" evidence="17">
    <location>
        <begin position="121"/>
        <end position="339"/>
    </location>
</feature>
<keyword evidence="8 16" id="KW-0812">Transmembrane</keyword>
<dbReference type="PANTHER" id="PTHR44936:SF5">
    <property type="entry name" value="SENSOR HISTIDINE KINASE ENVZ"/>
    <property type="match status" value="1"/>
</dbReference>
<keyword evidence="11" id="KW-0067">ATP-binding</keyword>
<feature type="transmembrane region" description="Helical" evidence="16">
    <location>
        <begin position="39"/>
        <end position="62"/>
    </location>
</feature>
<dbReference type="PROSITE" id="PS50109">
    <property type="entry name" value="HIS_KIN"/>
    <property type="match status" value="1"/>
</dbReference>
<dbReference type="InterPro" id="IPR036097">
    <property type="entry name" value="HisK_dim/P_sf"/>
</dbReference>
<keyword evidence="5" id="KW-0997">Cell inner membrane</keyword>
<dbReference type="InterPro" id="IPR036890">
    <property type="entry name" value="HATPase_C_sf"/>
</dbReference>
<dbReference type="CDD" id="cd00082">
    <property type="entry name" value="HisKA"/>
    <property type="match status" value="1"/>
</dbReference>
<dbReference type="SUPFAM" id="SSF55874">
    <property type="entry name" value="ATPase domain of HSP90 chaperone/DNA topoisomerase II/histidine kinase"/>
    <property type="match status" value="1"/>
</dbReference>
<evidence type="ECO:0000256" key="8">
    <source>
        <dbReference type="ARBA" id="ARBA00022692"/>
    </source>
</evidence>
<evidence type="ECO:0000256" key="15">
    <source>
        <dbReference type="ARBA" id="ARBA00041011"/>
    </source>
</evidence>
<evidence type="ECO:0000256" key="14">
    <source>
        <dbReference type="ARBA" id="ARBA00023136"/>
    </source>
</evidence>
<dbReference type="SMART" id="SM00387">
    <property type="entry name" value="HATPase_c"/>
    <property type="match status" value="1"/>
</dbReference>
<comment type="subcellular location">
    <subcellularLocation>
        <location evidence="2">Cell inner membrane</location>
        <topology evidence="2">Multi-pass membrane protein</topology>
    </subcellularLocation>
</comment>
<evidence type="ECO:0000259" key="17">
    <source>
        <dbReference type="PROSITE" id="PS50109"/>
    </source>
</evidence>
<dbReference type="EC" id="2.7.13.3" evidence="3"/>
<dbReference type="PROSITE" id="PS51257">
    <property type="entry name" value="PROKAR_LIPOPROTEIN"/>
    <property type="match status" value="1"/>
</dbReference>
<dbReference type="AlphaFoldDB" id="A0AAW3YSZ1"/>
<dbReference type="InterPro" id="IPR050980">
    <property type="entry name" value="2C_sensor_his_kinase"/>
</dbReference>
<proteinExistence type="predicted"/>
<dbReference type="SMART" id="SM00388">
    <property type="entry name" value="HisKA"/>
    <property type="match status" value="1"/>
</dbReference>
<evidence type="ECO:0000256" key="7">
    <source>
        <dbReference type="ARBA" id="ARBA00022679"/>
    </source>
</evidence>
<name>A0AAW3YSZ1_9GAMM</name>
<organism evidence="19">
    <name type="scientific">Xenorhabdus szentirmaii</name>
    <dbReference type="NCBI Taxonomy" id="290112"/>
    <lineage>
        <taxon>Bacteria</taxon>
        <taxon>Pseudomonadati</taxon>
        <taxon>Pseudomonadota</taxon>
        <taxon>Gammaproteobacteria</taxon>
        <taxon>Enterobacterales</taxon>
        <taxon>Morganellaceae</taxon>
        <taxon>Xenorhabdus</taxon>
    </lineage>
</organism>
<keyword evidence="10" id="KW-0418">Kinase</keyword>
<dbReference type="Pfam" id="PF00512">
    <property type="entry name" value="HisKA"/>
    <property type="match status" value="1"/>
</dbReference>
<evidence type="ECO:0000256" key="2">
    <source>
        <dbReference type="ARBA" id="ARBA00004429"/>
    </source>
</evidence>
<protein>
    <recommendedName>
        <fullName evidence="15">Sensor histidine kinase EnvZ</fullName>
        <ecNumber evidence="3">2.7.13.3</ecNumber>
    </recommendedName>
</protein>
<dbReference type="SUPFAM" id="SSF47384">
    <property type="entry name" value="Homodimeric domain of signal transducing histidine kinase"/>
    <property type="match status" value="1"/>
</dbReference>
<evidence type="ECO:0000256" key="16">
    <source>
        <dbReference type="SAM" id="Phobius"/>
    </source>
</evidence>
<dbReference type="GO" id="GO:0005524">
    <property type="term" value="F:ATP binding"/>
    <property type="evidence" value="ECO:0007669"/>
    <property type="project" value="UniProtKB-KW"/>
</dbReference>
<dbReference type="Pfam" id="PF02518">
    <property type="entry name" value="HATPase_c"/>
    <property type="match status" value="1"/>
</dbReference>
<evidence type="ECO:0000256" key="1">
    <source>
        <dbReference type="ARBA" id="ARBA00000085"/>
    </source>
</evidence>
<dbReference type="Proteomes" id="UP001193920">
    <property type="component" value="Unassembled WGS sequence"/>
</dbReference>
<evidence type="ECO:0000313" key="19">
    <source>
        <dbReference type="EMBL" id="MBD2800151.1"/>
    </source>
</evidence>
<keyword evidence="14 16" id="KW-0472">Membrane</keyword>
<keyword evidence="12 16" id="KW-1133">Transmembrane helix</keyword>
<dbReference type="PANTHER" id="PTHR44936">
    <property type="entry name" value="SENSOR PROTEIN CREC"/>
    <property type="match status" value="1"/>
</dbReference>
<evidence type="ECO:0000256" key="3">
    <source>
        <dbReference type="ARBA" id="ARBA00012438"/>
    </source>
</evidence>
<evidence type="ECO:0000256" key="10">
    <source>
        <dbReference type="ARBA" id="ARBA00022777"/>
    </source>
</evidence>
<dbReference type="GO" id="GO:0005886">
    <property type="term" value="C:plasma membrane"/>
    <property type="evidence" value="ECO:0007669"/>
    <property type="project" value="UniProtKB-SubCell"/>
</dbReference>
<dbReference type="PRINTS" id="PR00344">
    <property type="entry name" value="BCTRLSENSOR"/>
</dbReference>
<evidence type="ECO:0000256" key="4">
    <source>
        <dbReference type="ARBA" id="ARBA00022475"/>
    </source>
</evidence>
<keyword evidence="7" id="KW-0808">Transferase</keyword>
<accession>A0AAW3YSZ1</accession>
<dbReference type="Gene3D" id="3.30.565.10">
    <property type="entry name" value="Histidine kinase-like ATPase, C-terminal domain"/>
    <property type="match status" value="1"/>
</dbReference>
<feature type="domain" description="HAMP" evidence="18">
    <location>
        <begin position="61"/>
        <end position="113"/>
    </location>
</feature>
<evidence type="ECO:0000259" key="18">
    <source>
        <dbReference type="PROSITE" id="PS50885"/>
    </source>
</evidence>
<comment type="caution">
    <text evidence="19">The sequence shown here is derived from an EMBL/GenBank/DDBJ whole genome shotgun (WGS) entry which is preliminary data.</text>
</comment>
<evidence type="ECO:0000256" key="12">
    <source>
        <dbReference type="ARBA" id="ARBA00022989"/>
    </source>
</evidence>
<dbReference type="GO" id="GO:0000155">
    <property type="term" value="F:phosphorelay sensor kinase activity"/>
    <property type="evidence" value="ECO:0007669"/>
    <property type="project" value="InterPro"/>
</dbReference>
<dbReference type="EMBL" id="JACXBF010000128">
    <property type="protein sequence ID" value="MBD2800151.1"/>
    <property type="molecule type" value="Genomic_DNA"/>
</dbReference>
<dbReference type="InterPro" id="IPR003661">
    <property type="entry name" value="HisK_dim/P_dom"/>
</dbReference>
<reference evidence="19" key="2">
    <citation type="journal article" date="2024" name="Toxins">
        <title>Genome Sequence Analysis of Native Xenorhabdus Strains Isolated from Entomopathogenic Nematodes in Argentina.</title>
        <authorList>
            <person name="Palma L."/>
            <person name="Frizzo L."/>
            <person name="Kaiser S."/>
            <person name="Berry C."/>
            <person name="Caballero P."/>
            <person name="Bode H.B."/>
            <person name="Del Valle E.E."/>
        </authorList>
    </citation>
    <scope>NUCLEOTIDE SEQUENCE</scope>
    <source>
        <strain evidence="19">M</strain>
    </source>
</reference>
<keyword evidence="9" id="KW-0547">Nucleotide-binding</keyword>
<keyword evidence="4" id="KW-1003">Cell membrane</keyword>
<dbReference type="Gene3D" id="1.10.287.130">
    <property type="match status" value="1"/>
</dbReference>
<dbReference type="InterPro" id="IPR004358">
    <property type="entry name" value="Sig_transdc_His_kin-like_C"/>
</dbReference>
<evidence type="ECO:0000256" key="5">
    <source>
        <dbReference type="ARBA" id="ARBA00022519"/>
    </source>
</evidence>
<dbReference type="PROSITE" id="PS50885">
    <property type="entry name" value="HAMP"/>
    <property type="match status" value="1"/>
</dbReference>
<dbReference type="RefSeq" id="WP_323868668.1">
    <property type="nucleotide sequence ID" value="NZ_JACXBF010000128.1"/>
</dbReference>
<dbReference type="FunFam" id="1.10.287.130:FF:000006">
    <property type="entry name" value="Osmolarity two-component histidine kinase EnvZ"/>
    <property type="match status" value="1"/>
</dbReference>
<reference evidence="19" key="1">
    <citation type="submission" date="2020-09" db="EMBL/GenBank/DDBJ databases">
        <authorList>
            <person name="Palma L."/>
            <person name="Caballero P."/>
            <person name="Berry C."/>
            <person name="Del Valle E."/>
        </authorList>
    </citation>
    <scope>NUCLEOTIDE SEQUENCE</scope>
    <source>
        <strain evidence="19">M</strain>
    </source>
</reference>
<dbReference type="InterPro" id="IPR005467">
    <property type="entry name" value="His_kinase_dom"/>
</dbReference>
<comment type="catalytic activity">
    <reaction evidence="1">
        <text>ATP + protein L-histidine = ADP + protein N-phospho-L-histidine.</text>
        <dbReference type="EC" id="2.7.13.3"/>
    </reaction>
</comment>
<keyword evidence="13" id="KW-0902">Two-component regulatory system</keyword>
<gene>
    <name evidence="19" type="ORF">ID854_06670</name>
</gene>
<evidence type="ECO:0000256" key="13">
    <source>
        <dbReference type="ARBA" id="ARBA00023012"/>
    </source>
</evidence>
<dbReference type="InterPro" id="IPR003594">
    <property type="entry name" value="HATPase_dom"/>
</dbReference>
<sequence>MKKFLYLTLAILLGCLLVSYLVTQVLVTVENRSLHVVFPPVFIGVFAAAWSVFIAFCVYLHVQKRSLDAIQKAAMDIGQGKRTAPLPETGAPATRSVINAFNQISTELKAQESARTVLIAGVSHDLRTPLTRIRLAMEMMGEKDDFLTESIYRDIEECNAIIDQFIDYQRAGQDVPMVHCELNALLDAIIEKEQHCGANVENHLSSRPIRVLANKLSVQRVLSNMFTNALRYGNGWLRISSGTRGKFGWFQVEDNGTGMTPEEAAILFQPFMQREQAGHACNHHVHNNNIRNSMFLNNPGTGLGLAIIQRIIDIHGGYVEAGESEKRGLSLRAYIPLDETYMDETYMDEKQAGEKYAPLQSTCHKNVII</sequence>
<evidence type="ECO:0000256" key="9">
    <source>
        <dbReference type="ARBA" id="ARBA00022741"/>
    </source>
</evidence>
<keyword evidence="6" id="KW-0597">Phosphoprotein</keyword>
<dbReference type="InterPro" id="IPR003660">
    <property type="entry name" value="HAMP_dom"/>
</dbReference>
<evidence type="ECO:0000256" key="11">
    <source>
        <dbReference type="ARBA" id="ARBA00022840"/>
    </source>
</evidence>